<reference evidence="1 2" key="1">
    <citation type="submission" date="2023-10" db="EMBL/GenBank/DDBJ databases">
        <title>Genomes of two closely related lineages of the louse Polyplax serrata with different host specificities.</title>
        <authorList>
            <person name="Martinu J."/>
            <person name="Tarabai H."/>
            <person name="Stefka J."/>
            <person name="Hypsa V."/>
        </authorList>
    </citation>
    <scope>NUCLEOTIDE SEQUENCE [LARGE SCALE GENOMIC DNA]</scope>
    <source>
        <strain evidence="1">HR10_N</strain>
    </source>
</reference>
<name>A0AAN8NX96_POLSC</name>
<comment type="caution">
    <text evidence="1">The sequence shown here is derived from an EMBL/GenBank/DDBJ whole genome shotgun (WGS) entry which is preliminary data.</text>
</comment>
<protein>
    <submittedName>
        <fullName evidence="1">Uncharacterized protein</fullName>
    </submittedName>
</protein>
<organism evidence="1 2">
    <name type="scientific">Polyplax serrata</name>
    <name type="common">Common mouse louse</name>
    <dbReference type="NCBI Taxonomy" id="468196"/>
    <lineage>
        <taxon>Eukaryota</taxon>
        <taxon>Metazoa</taxon>
        <taxon>Ecdysozoa</taxon>
        <taxon>Arthropoda</taxon>
        <taxon>Hexapoda</taxon>
        <taxon>Insecta</taxon>
        <taxon>Pterygota</taxon>
        <taxon>Neoptera</taxon>
        <taxon>Paraneoptera</taxon>
        <taxon>Psocodea</taxon>
        <taxon>Troctomorpha</taxon>
        <taxon>Phthiraptera</taxon>
        <taxon>Anoplura</taxon>
        <taxon>Polyplacidae</taxon>
        <taxon>Polyplax</taxon>
    </lineage>
</organism>
<dbReference type="EMBL" id="JAWJWE010000008">
    <property type="protein sequence ID" value="KAK6631684.1"/>
    <property type="molecule type" value="Genomic_DNA"/>
</dbReference>
<dbReference type="Proteomes" id="UP001372834">
    <property type="component" value="Unassembled WGS sequence"/>
</dbReference>
<gene>
    <name evidence="1" type="ORF">RUM43_013748</name>
</gene>
<dbReference type="AlphaFoldDB" id="A0AAN8NX96"/>
<evidence type="ECO:0000313" key="1">
    <source>
        <dbReference type="EMBL" id="KAK6631684.1"/>
    </source>
</evidence>
<proteinExistence type="predicted"/>
<evidence type="ECO:0000313" key="2">
    <source>
        <dbReference type="Proteomes" id="UP001372834"/>
    </source>
</evidence>
<sequence length="61" mass="6879">MARNGGKTPLRRTKVVKNFKTVAYSGRRFYFGIPRLDLAIPSGYQGKTKMMDTGNAKKEPE</sequence>
<accession>A0AAN8NX96</accession>